<keyword evidence="3" id="KW-1185">Reference proteome</keyword>
<gene>
    <name evidence="2" type="ORF">TAV2_LOCUS23674</name>
</gene>
<organism evidence="2 3">
    <name type="scientific">Thlaspi arvense</name>
    <name type="common">Field penny-cress</name>
    <dbReference type="NCBI Taxonomy" id="13288"/>
    <lineage>
        <taxon>Eukaryota</taxon>
        <taxon>Viridiplantae</taxon>
        <taxon>Streptophyta</taxon>
        <taxon>Embryophyta</taxon>
        <taxon>Tracheophyta</taxon>
        <taxon>Spermatophyta</taxon>
        <taxon>Magnoliopsida</taxon>
        <taxon>eudicotyledons</taxon>
        <taxon>Gunneridae</taxon>
        <taxon>Pentapetalae</taxon>
        <taxon>rosids</taxon>
        <taxon>malvids</taxon>
        <taxon>Brassicales</taxon>
        <taxon>Brassicaceae</taxon>
        <taxon>Thlaspideae</taxon>
        <taxon>Thlaspi</taxon>
    </lineage>
</organism>
<dbReference type="AlphaFoldDB" id="A0AAU9T2R2"/>
<dbReference type="Proteomes" id="UP000836841">
    <property type="component" value="Chromosome 7"/>
</dbReference>
<dbReference type="NCBIfam" id="TIGR01640">
    <property type="entry name" value="F_box_assoc_1"/>
    <property type="match status" value="1"/>
</dbReference>
<dbReference type="Pfam" id="PF00646">
    <property type="entry name" value="F-box"/>
    <property type="match status" value="1"/>
</dbReference>
<dbReference type="PANTHER" id="PTHR31111:SF17">
    <property type="entry name" value="F-BOX DOMAIN-CONTAINING PROTEIN"/>
    <property type="match status" value="1"/>
</dbReference>
<protein>
    <recommendedName>
        <fullName evidence="1">F-box domain-containing protein</fullName>
    </recommendedName>
</protein>
<dbReference type="SMART" id="SM00256">
    <property type="entry name" value="FBOX"/>
    <property type="match status" value="1"/>
</dbReference>
<dbReference type="PROSITE" id="PS50181">
    <property type="entry name" value="FBOX"/>
    <property type="match status" value="1"/>
</dbReference>
<feature type="domain" description="F-box" evidence="1">
    <location>
        <begin position="19"/>
        <end position="68"/>
    </location>
</feature>
<dbReference type="InterPro" id="IPR017451">
    <property type="entry name" value="F-box-assoc_interact_dom"/>
</dbReference>
<dbReference type="CDD" id="cd22157">
    <property type="entry name" value="F-box_AtFBW1-like"/>
    <property type="match status" value="1"/>
</dbReference>
<dbReference type="Pfam" id="PF08268">
    <property type="entry name" value="FBA_3"/>
    <property type="match status" value="1"/>
</dbReference>
<proteinExistence type="predicted"/>
<dbReference type="InterPro" id="IPR001810">
    <property type="entry name" value="F-box_dom"/>
</dbReference>
<dbReference type="PANTHER" id="PTHR31111">
    <property type="entry name" value="BNAA05G37150D PROTEIN-RELATED"/>
    <property type="match status" value="1"/>
</dbReference>
<accession>A0AAU9T2R2</accession>
<dbReference type="InterPro" id="IPR013187">
    <property type="entry name" value="F-box-assoc_dom_typ3"/>
</dbReference>
<name>A0AAU9T2R2_THLAR</name>
<sequence>MAFSFDLAVTEERCKNHHEATREEIPFDIVIEILTRLPPKSLMRFKSVSELWSSFICSQYFTNRFLKASPSPPRLYMWLCVDNNKNVLLSSSSASTVLSFVVDQDLTIPAMEGYSVSQVFRGLMCFTKGARAKIFNTSTRQLVILPDIEESNKWRYIKYHIGHDHVHDQYKVVCTVSRRSDEAGEFITFLSEHWVLILGGGDGSSRWRKIPSRCPPHQALTQAVTINGRMHYLAWVRLYHPVLVTFDVDSEEISILEGIRNFPSFVINTGVVEYGGRVAVLRHMYLKDKAEMDLWVMEDEEKNTWSHKTVVSHHPSHMHMVNSISLRVQGTTRNGEVIFVPQNVTRTGNTVTGAKNTTLFHVFLYNLERNRMRKVKIKETSNRYLTKKWDVVGFDDTENLMYL</sequence>
<evidence type="ECO:0000259" key="1">
    <source>
        <dbReference type="PROSITE" id="PS50181"/>
    </source>
</evidence>
<dbReference type="EMBL" id="OU466863">
    <property type="protein sequence ID" value="CAH2078511.1"/>
    <property type="molecule type" value="Genomic_DNA"/>
</dbReference>
<reference evidence="2 3" key="1">
    <citation type="submission" date="2022-03" db="EMBL/GenBank/DDBJ databases">
        <authorList>
            <person name="Nunn A."/>
            <person name="Chopra R."/>
            <person name="Nunn A."/>
            <person name="Contreras Garrido A."/>
        </authorList>
    </citation>
    <scope>NUCLEOTIDE SEQUENCE [LARGE SCALE GENOMIC DNA]</scope>
</reference>
<evidence type="ECO:0000313" key="2">
    <source>
        <dbReference type="EMBL" id="CAH2078511.1"/>
    </source>
</evidence>
<dbReference type="SUPFAM" id="SSF81383">
    <property type="entry name" value="F-box domain"/>
    <property type="match status" value="1"/>
</dbReference>
<dbReference type="InterPro" id="IPR036047">
    <property type="entry name" value="F-box-like_dom_sf"/>
</dbReference>
<evidence type="ECO:0000313" key="3">
    <source>
        <dbReference type="Proteomes" id="UP000836841"/>
    </source>
</evidence>